<dbReference type="Pfam" id="PF02931">
    <property type="entry name" value="Neur_chan_LBD"/>
    <property type="match status" value="1"/>
</dbReference>
<evidence type="ECO:0000313" key="8">
    <source>
        <dbReference type="EMBL" id="ELT90893.1"/>
    </source>
</evidence>
<feature type="transmembrane region" description="Helical" evidence="5">
    <location>
        <begin position="283"/>
        <end position="302"/>
    </location>
</feature>
<comment type="subcellular location">
    <subcellularLocation>
        <location evidence="1">Membrane</location>
        <topology evidence="1">Multi-pass membrane protein</topology>
    </subcellularLocation>
</comment>
<protein>
    <recommendedName>
        <fullName evidence="7">Neurotransmitter-gated ion-channel ligand-binding domain-containing protein</fullName>
    </recommendedName>
</protein>
<evidence type="ECO:0000256" key="4">
    <source>
        <dbReference type="ARBA" id="ARBA00023136"/>
    </source>
</evidence>
<dbReference type="GO" id="GO:0005230">
    <property type="term" value="F:extracellular ligand-gated monoatomic ion channel activity"/>
    <property type="evidence" value="ECO:0007669"/>
    <property type="project" value="InterPro"/>
</dbReference>
<dbReference type="FunFam" id="2.70.170.10:FF:000028">
    <property type="entry name" value="AcetylCholine Receptor"/>
    <property type="match status" value="1"/>
</dbReference>
<dbReference type="PANTHER" id="PTHR18945">
    <property type="entry name" value="NEUROTRANSMITTER GATED ION CHANNEL"/>
    <property type="match status" value="1"/>
</dbReference>
<dbReference type="OrthoDB" id="6148344at2759"/>
<keyword evidence="2 5" id="KW-0812">Transmembrane</keyword>
<feature type="transmembrane region" description="Helical" evidence="5">
    <location>
        <begin position="251"/>
        <end position="271"/>
    </location>
</feature>
<gene>
    <name evidence="8" type="ORF">CAPTEDRAFT_214558</name>
</gene>
<keyword evidence="3 5" id="KW-1133">Transmembrane helix</keyword>
<evidence type="ECO:0000256" key="2">
    <source>
        <dbReference type="ARBA" id="ARBA00022692"/>
    </source>
</evidence>
<accession>R7TAY9</accession>
<reference evidence="10" key="1">
    <citation type="submission" date="2012-12" db="EMBL/GenBank/DDBJ databases">
        <authorList>
            <person name="Hellsten U."/>
            <person name="Grimwood J."/>
            <person name="Chapman J.A."/>
            <person name="Shapiro H."/>
            <person name="Aerts A."/>
            <person name="Otillar R.P."/>
            <person name="Terry A.Y."/>
            <person name="Boore J.L."/>
            <person name="Simakov O."/>
            <person name="Marletaz F."/>
            <person name="Cho S.-J."/>
            <person name="Edsinger-Gonzales E."/>
            <person name="Havlak P."/>
            <person name="Kuo D.-H."/>
            <person name="Larsson T."/>
            <person name="Lv J."/>
            <person name="Arendt D."/>
            <person name="Savage R."/>
            <person name="Osoegawa K."/>
            <person name="de Jong P."/>
            <person name="Lindberg D.R."/>
            <person name="Seaver E.C."/>
            <person name="Weisblat D.A."/>
            <person name="Putnam N.H."/>
            <person name="Grigoriev I.V."/>
            <person name="Rokhsar D.S."/>
        </authorList>
    </citation>
    <scope>NUCLEOTIDE SEQUENCE</scope>
    <source>
        <strain evidence="10">I ESC-2004</strain>
    </source>
</reference>
<dbReference type="CDD" id="cd18989">
    <property type="entry name" value="LGIC_ECD_cation"/>
    <property type="match status" value="1"/>
</dbReference>
<dbReference type="InterPro" id="IPR006202">
    <property type="entry name" value="Neur_chan_lig-bd"/>
</dbReference>
<evidence type="ECO:0000259" key="7">
    <source>
        <dbReference type="Pfam" id="PF02931"/>
    </source>
</evidence>
<feature type="transmembrane region" description="Helical" evidence="5">
    <location>
        <begin position="331"/>
        <end position="355"/>
    </location>
</feature>
<dbReference type="STRING" id="283909.R7TAY9"/>
<dbReference type="SUPFAM" id="SSF63712">
    <property type="entry name" value="Nicotinic receptor ligand binding domain-like"/>
    <property type="match status" value="1"/>
</dbReference>
<dbReference type="AlphaFoldDB" id="R7TAY9"/>
<dbReference type="EMBL" id="AMQN01014086">
    <property type="status" value="NOT_ANNOTATED_CDS"/>
    <property type="molecule type" value="Genomic_DNA"/>
</dbReference>
<dbReference type="PRINTS" id="PR00252">
    <property type="entry name" value="NRIONCHANNEL"/>
</dbReference>
<evidence type="ECO:0000256" key="3">
    <source>
        <dbReference type="ARBA" id="ARBA00022989"/>
    </source>
</evidence>
<reference evidence="9" key="3">
    <citation type="submission" date="2015-06" db="UniProtKB">
        <authorList>
            <consortium name="EnsemblMetazoa"/>
        </authorList>
    </citation>
    <scope>IDENTIFICATION</scope>
</reference>
<dbReference type="SUPFAM" id="SSF90112">
    <property type="entry name" value="Neurotransmitter-gated ion-channel transmembrane pore"/>
    <property type="match status" value="1"/>
</dbReference>
<keyword evidence="4 5" id="KW-0472">Membrane</keyword>
<reference evidence="8 10" key="2">
    <citation type="journal article" date="2013" name="Nature">
        <title>Insights into bilaterian evolution from three spiralian genomes.</title>
        <authorList>
            <person name="Simakov O."/>
            <person name="Marletaz F."/>
            <person name="Cho S.J."/>
            <person name="Edsinger-Gonzales E."/>
            <person name="Havlak P."/>
            <person name="Hellsten U."/>
            <person name="Kuo D.H."/>
            <person name="Larsson T."/>
            <person name="Lv J."/>
            <person name="Arendt D."/>
            <person name="Savage R."/>
            <person name="Osoegawa K."/>
            <person name="de Jong P."/>
            <person name="Grimwood J."/>
            <person name="Chapman J.A."/>
            <person name="Shapiro H."/>
            <person name="Aerts A."/>
            <person name="Otillar R.P."/>
            <person name="Terry A.Y."/>
            <person name="Boore J.L."/>
            <person name="Grigoriev I.V."/>
            <person name="Lindberg D.R."/>
            <person name="Seaver E.C."/>
            <person name="Weisblat D.A."/>
            <person name="Putnam N.H."/>
            <person name="Rokhsar D.S."/>
        </authorList>
    </citation>
    <scope>NUCLEOTIDE SEQUENCE</scope>
    <source>
        <strain evidence="8 10">I ESC-2004</strain>
    </source>
</reference>
<feature type="signal peptide" evidence="6">
    <location>
        <begin position="1"/>
        <end position="22"/>
    </location>
</feature>
<feature type="chain" id="PRO_5008786821" description="Neurotransmitter-gated ion-channel ligand-binding domain-containing protein" evidence="6">
    <location>
        <begin position="23"/>
        <end position="413"/>
    </location>
</feature>
<dbReference type="GO" id="GO:0016020">
    <property type="term" value="C:membrane"/>
    <property type="evidence" value="ECO:0007669"/>
    <property type="project" value="UniProtKB-SubCell"/>
</dbReference>
<evidence type="ECO:0000313" key="10">
    <source>
        <dbReference type="Proteomes" id="UP000014760"/>
    </source>
</evidence>
<dbReference type="GO" id="GO:0004888">
    <property type="term" value="F:transmembrane signaling receptor activity"/>
    <property type="evidence" value="ECO:0007669"/>
    <property type="project" value="InterPro"/>
</dbReference>
<dbReference type="Gene3D" id="1.20.58.390">
    <property type="entry name" value="Neurotransmitter-gated ion-channel transmembrane domain"/>
    <property type="match status" value="1"/>
</dbReference>
<organism evidence="8">
    <name type="scientific">Capitella teleta</name>
    <name type="common">Polychaete worm</name>
    <dbReference type="NCBI Taxonomy" id="283909"/>
    <lineage>
        <taxon>Eukaryota</taxon>
        <taxon>Metazoa</taxon>
        <taxon>Spiralia</taxon>
        <taxon>Lophotrochozoa</taxon>
        <taxon>Annelida</taxon>
        <taxon>Polychaeta</taxon>
        <taxon>Sedentaria</taxon>
        <taxon>Scolecida</taxon>
        <taxon>Capitellidae</taxon>
        <taxon>Capitella</taxon>
    </lineage>
</organism>
<dbReference type="HOGENOM" id="CLU_018074_0_0_1"/>
<evidence type="ECO:0000256" key="1">
    <source>
        <dbReference type="ARBA" id="ARBA00004141"/>
    </source>
</evidence>
<dbReference type="InterPro" id="IPR036719">
    <property type="entry name" value="Neuro-gated_channel_TM_sf"/>
</dbReference>
<dbReference type="InterPro" id="IPR006201">
    <property type="entry name" value="Neur_channel"/>
</dbReference>
<evidence type="ECO:0000256" key="5">
    <source>
        <dbReference type="SAM" id="Phobius"/>
    </source>
</evidence>
<dbReference type="CDD" id="cd19051">
    <property type="entry name" value="LGIC_TM_cation"/>
    <property type="match status" value="1"/>
</dbReference>
<dbReference type="InterPro" id="IPR036734">
    <property type="entry name" value="Neur_chan_lig-bd_sf"/>
</dbReference>
<feature type="domain" description="Neurotransmitter-gated ion-channel ligand-binding" evidence="7">
    <location>
        <begin position="36"/>
        <end position="248"/>
    </location>
</feature>
<dbReference type="OMA" id="SICCYAD"/>
<keyword evidence="10" id="KW-1185">Reference proteome</keyword>
<dbReference type="EMBL" id="KB310730">
    <property type="protein sequence ID" value="ELT90893.1"/>
    <property type="molecule type" value="Genomic_DNA"/>
</dbReference>
<dbReference type="Gene3D" id="2.70.170.10">
    <property type="entry name" value="Neurotransmitter-gated ion-channel ligand-binding domain"/>
    <property type="match status" value="1"/>
</dbReference>
<proteinExistence type="predicted"/>
<evidence type="ECO:0000313" key="9">
    <source>
        <dbReference type="EnsemblMetazoa" id="CapteP214558"/>
    </source>
</evidence>
<dbReference type="Proteomes" id="UP000014760">
    <property type="component" value="Unassembled WGS sequence"/>
</dbReference>
<keyword evidence="6" id="KW-0732">Signal</keyword>
<dbReference type="EnsemblMetazoa" id="CapteT214558">
    <property type="protein sequence ID" value="CapteP214558"/>
    <property type="gene ID" value="CapteG214558"/>
</dbReference>
<sequence length="413" mass="46315">MLPMSVITAGIACLCLANVALGGTGADLPPSNEGLLVKTLLGAYKERGTEARPLQNSSERVTVNFGMRLITLDLDDAEQTMKTSVWLRITWNDPYMTWDPSEYGGQRYIAIPSDKIWTPDIYNVNTAVATMKSRTTMVSVKYTGFMFWTPHHEFIVGCVIDAKAYPFDEHTCSMWFQQVADKSTSFDLQPYHNSPLDLSTSLQNFRQAQGWDVSNNKTEWVEEPKLHNTILVFSGRPSLKFSLTAKRRPTFQAYLLLVPCIVLPLIASLSFTFPFERPDRISLIMSLFGAYVILLLLLTSTVPPSPASIPNLCECEVKYQYLFDVFESPGLYYSVDLGMIPLCIMLTSLVVNVIIQKLGFILCLRSEINEYKPGHQTKELSLPEDATFGFAASKVSFHTQHTDDKLAHLCEGS</sequence>
<name>R7TAY9_CAPTE</name>
<evidence type="ECO:0000256" key="6">
    <source>
        <dbReference type="SAM" id="SignalP"/>
    </source>
</evidence>
<dbReference type="InterPro" id="IPR038050">
    <property type="entry name" value="Neuro_actylchol_rec"/>
</dbReference>